<dbReference type="InterPro" id="IPR001647">
    <property type="entry name" value="HTH_TetR"/>
</dbReference>
<keyword evidence="1 2" id="KW-0238">DNA-binding</keyword>
<dbReference type="Gene3D" id="1.10.357.10">
    <property type="entry name" value="Tetracycline Repressor, domain 2"/>
    <property type="match status" value="1"/>
</dbReference>
<evidence type="ECO:0000256" key="1">
    <source>
        <dbReference type="ARBA" id="ARBA00023125"/>
    </source>
</evidence>
<dbReference type="Gene3D" id="1.10.10.60">
    <property type="entry name" value="Homeodomain-like"/>
    <property type="match status" value="1"/>
</dbReference>
<evidence type="ECO:0000313" key="5">
    <source>
        <dbReference type="Proteomes" id="UP001501237"/>
    </source>
</evidence>
<accession>A0ABP6QGK6</accession>
<name>A0ABP6QGK6_9ACTN</name>
<comment type="caution">
    <text evidence="4">The sequence shown here is derived from an EMBL/GenBank/DDBJ whole genome shotgun (WGS) entry which is preliminary data.</text>
</comment>
<dbReference type="InterPro" id="IPR050109">
    <property type="entry name" value="HTH-type_TetR-like_transc_reg"/>
</dbReference>
<dbReference type="PANTHER" id="PTHR30055:SF209">
    <property type="entry name" value="POSSIBLE TRANSCRIPTIONAL REGULATORY PROTEIN (PROBABLY TETR-FAMILY)"/>
    <property type="match status" value="1"/>
</dbReference>
<sequence>MFGANVKRQMYGTISGVTRTQRTYRGIPAEERRALRRAALLEAGLELLGTTGWQSATVRAVCTLAGLNDRYFYENFTDRDALLLAVVDDQAAQGTSAILDAAAHAPREIAEIARASTSATLDFLTEDPRRAHILGHEFPAHPLLQQRRGEIIRTLSGFFTAQTRDLVGDATLSDTDLSLTAFTLTAGLWDLTAAWLRGDVPISRDHLADYTVALLLTTADLAAPLHRRLT</sequence>
<feature type="domain" description="HTH tetR-type" evidence="3">
    <location>
        <begin position="34"/>
        <end position="94"/>
    </location>
</feature>
<evidence type="ECO:0000259" key="3">
    <source>
        <dbReference type="PROSITE" id="PS50977"/>
    </source>
</evidence>
<organism evidence="4 5">
    <name type="scientific">Actinocorallia longicatena</name>
    <dbReference type="NCBI Taxonomy" id="111803"/>
    <lineage>
        <taxon>Bacteria</taxon>
        <taxon>Bacillati</taxon>
        <taxon>Actinomycetota</taxon>
        <taxon>Actinomycetes</taxon>
        <taxon>Streptosporangiales</taxon>
        <taxon>Thermomonosporaceae</taxon>
        <taxon>Actinocorallia</taxon>
    </lineage>
</organism>
<dbReference type="InterPro" id="IPR009057">
    <property type="entry name" value="Homeodomain-like_sf"/>
</dbReference>
<proteinExistence type="predicted"/>
<evidence type="ECO:0000256" key="2">
    <source>
        <dbReference type="PROSITE-ProRule" id="PRU00335"/>
    </source>
</evidence>
<dbReference type="Proteomes" id="UP001501237">
    <property type="component" value="Unassembled WGS sequence"/>
</dbReference>
<dbReference type="Pfam" id="PF00440">
    <property type="entry name" value="TetR_N"/>
    <property type="match status" value="1"/>
</dbReference>
<feature type="DNA-binding region" description="H-T-H motif" evidence="2">
    <location>
        <begin position="57"/>
        <end position="76"/>
    </location>
</feature>
<dbReference type="EMBL" id="BAAAUV010000012">
    <property type="protein sequence ID" value="GAA3221259.1"/>
    <property type="molecule type" value="Genomic_DNA"/>
</dbReference>
<dbReference type="PROSITE" id="PS50977">
    <property type="entry name" value="HTH_TETR_2"/>
    <property type="match status" value="1"/>
</dbReference>
<keyword evidence="5" id="KW-1185">Reference proteome</keyword>
<evidence type="ECO:0000313" key="4">
    <source>
        <dbReference type="EMBL" id="GAA3221259.1"/>
    </source>
</evidence>
<protein>
    <submittedName>
        <fullName evidence="4">TetR/AcrR family transcriptional regulator</fullName>
    </submittedName>
</protein>
<gene>
    <name evidence="4" type="ORF">GCM10010468_46290</name>
</gene>
<dbReference type="SUPFAM" id="SSF46689">
    <property type="entry name" value="Homeodomain-like"/>
    <property type="match status" value="1"/>
</dbReference>
<reference evidence="5" key="1">
    <citation type="journal article" date="2019" name="Int. J. Syst. Evol. Microbiol.">
        <title>The Global Catalogue of Microorganisms (GCM) 10K type strain sequencing project: providing services to taxonomists for standard genome sequencing and annotation.</title>
        <authorList>
            <consortium name="The Broad Institute Genomics Platform"/>
            <consortium name="The Broad Institute Genome Sequencing Center for Infectious Disease"/>
            <person name="Wu L."/>
            <person name="Ma J."/>
        </authorList>
    </citation>
    <scope>NUCLEOTIDE SEQUENCE [LARGE SCALE GENOMIC DNA]</scope>
    <source>
        <strain evidence="5">JCM 9377</strain>
    </source>
</reference>
<dbReference type="PANTHER" id="PTHR30055">
    <property type="entry name" value="HTH-TYPE TRANSCRIPTIONAL REGULATOR RUTR"/>
    <property type="match status" value="1"/>
</dbReference>